<dbReference type="Proteomes" id="UP000307461">
    <property type="component" value="Segment"/>
</dbReference>
<keyword evidence="2" id="KW-1185">Reference proteome</keyword>
<accession>A0A482MRM0</accession>
<proteinExistence type="predicted"/>
<evidence type="ECO:0000313" key="2">
    <source>
        <dbReference type="Proteomes" id="UP000307461"/>
    </source>
</evidence>
<evidence type="ECO:0000313" key="1">
    <source>
        <dbReference type="EMBL" id="QBQ76651.1"/>
    </source>
</evidence>
<protein>
    <submittedName>
        <fullName evidence="1">Uncharacterized protein</fullName>
    </submittedName>
</protein>
<gene>
    <name evidence="1" type="ORF">PTXU04_00037</name>
</gene>
<name>A0A482MRM0_9CAUD</name>
<dbReference type="EMBL" id="MK373772">
    <property type="protein sequence ID" value="QBQ76651.1"/>
    <property type="molecule type" value="Genomic_DNA"/>
</dbReference>
<organism evidence="1 2">
    <name type="scientific">Escherichia phage PTXU04</name>
    <dbReference type="NCBI Taxonomy" id="2508206"/>
    <lineage>
        <taxon>Viruses</taxon>
        <taxon>Duplodnaviria</taxon>
        <taxon>Heunggongvirae</taxon>
        <taxon>Uroviricota</taxon>
        <taxon>Caudoviricetes</taxon>
        <taxon>Xuquatrovirus</taxon>
        <taxon>Xuquatrovirus PTXU04</taxon>
    </lineage>
</organism>
<sequence>MYNEKELKAALESQYNDQAKVKQTLTDELQDHLNNISMSQDRIESLLDAVYGRIFGNNPTTAGTVGEPVADGTSLVSLNRQARDLSVKLNEMGDKLTYLLNSL</sequence>
<reference evidence="1 2" key="1">
    <citation type="submission" date="2019-01" db="EMBL/GenBank/DDBJ databases">
        <title>Still something new to discover - new insights into E. coli phage diversity and taxonomy.</title>
        <authorList>
            <person name="Korf I.H.E."/>
            <person name="Adriaennsens E."/>
            <person name="Dreiseikelmann B."/>
            <person name="Kropinski A."/>
            <person name="Nimtz M."/>
            <person name="Meier-Kolthoff J.P."/>
            <person name="Rohde M."/>
            <person name="van Raaij M."/>
            <person name="Wittmann J."/>
        </authorList>
    </citation>
    <scope>NUCLEOTIDE SEQUENCE [LARGE SCALE GENOMIC DNA]</scope>
</reference>